<dbReference type="PANTHER" id="PTHR30562:SF1">
    <property type="entry name" value="UVRABC SYSTEM PROTEIN C"/>
    <property type="match status" value="1"/>
</dbReference>
<dbReference type="Gene3D" id="3.40.1440.10">
    <property type="entry name" value="GIY-YIG endonuclease"/>
    <property type="match status" value="1"/>
</dbReference>
<sequence>MKTLNTSLLPSLPGVYYFRDTTGKPVYIGKAKDIKKRVVQHLQDNKNPKEARIRESSVSIDWRETNSEFEAILLEANLIKKYLPRYNIDLKDDRSSVYIVITKEDLPRVLLMRERQLKETSHRYYFGPLQSNRMARFLIRYLRTIVPFCTDRGARRKPCFQSHIGLCSPCPGYILGLDNHNEQHELRKQYRNTITRLKTILEGKGDRILNAMRKDMEQASAQEDYEHAAVIRDRLDRFEALFQKRLLFDDRLEDPLFLEGIRATENEALKQLLNMPKLSRLECYDISTFSGKQSVASMVVFIEGRVEKSQYRRFRIRGKGNFDPEMLTEVLLRRMKHDEWQSPDLIIIDGGGPQLRSVYPALKRQYAQLPVIIGIAKRPDRLMISDPISVIPLESSSDALHYVQRVRDEAHRFAKQYHVRLRDAVSLVQHHD</sequence>
<protein>
    <recommendedName>
        <fullName evidence="11">Excinuclease ABC subunit C</fullName>
    </recommendedName>
</protein>
<dbReference type="Proteomes" id="UP000231569">
    <property type="component" value="Unassembled WGS sequence"/>
</dbReference>
<evidence type="ECO:0000259" key="7">
    <source>
        <dbReference type="PROSITE" id="PS50164"/>
    </source>
</evidence>
<keyword evidence="5" id="KW-0234">DNA repair</keyword>
<dbReference type="SMART" id="SM00465">
    <property type="entry name" value="GIYc"/>
    <property type="match status" value="1"/>
</dbReference>
<evidence type="ECO:0000256" key="5">
    <source>
        <dbReference type="ARBA" id="ARBA00023204"/>
    </source>
</evidence>
<dbReference type="PROSITE" id="PS50151">
    <property type="entry name" value="UVR"/>
    <property type="match status" value="1"/>
</dbReference>
<dbReference type="InterPro" id="IPR000305">
    <property type="entry name" value="GIY-YIG_endonuc"/>
</dbReference>
<evidence type="ECO:0000259" key="8">
    <source>
        <dbReference type="PROSITE" id="PS50165"/>
    </source>
</evidence>
<dbReference type="Pfam" id="PF02151">
    <property type="entry name" value="UVR"/>
    <property type="match status" value="1"/>
</dbReference>
<dbReference type="InterPro" id="IPR038476">
    <property type="entry name" value="UvrC_RNase_H_dom_sf"/>
</dbReference>
<dbReference type="InterPro" id="IPR001162">
    <property type="entry name" value="UvrC_RNase_H_dom"/>
</dbReference>
<dbReference type="SUPFAM" id="SSF82771">
    <property type="entry name" value="GIY-YIG endonuclease"/>
    <property type="match status" value="1"/>
</dbReference>
<evidence type="ECO:0000256" key="4">
    <source>
        <dbReference type="ARBA" id="ARBA00022881"/>
    </source>
</evidence>
<dbReference type="InterPro" id="IPR047296">
    <property type="entry name" value="GIY-YIG_UvrC_Cho"/>
</dbReference>
<dbReference type="InterPro" id="IPR001943">
    <property type="entry name" value="UVR_dom"/>
</dbReference>
<comment type="caution">
    <text evidence="9">The sequence shown here is derived from an EMBL/GenBank/DDBJ whole genome shotgun (WGS) entry which is preliminary data.</text>
</comment>
<organism evidence="9 10">
    <name type="scientific">Candidatus Roizmanbacteria bacterium CG10_big_fil_rev_8_21_14_0_10_45_7</name>
    <dbReference type="NCBI Taxonomy" id="1974854"/>
    <lineage>
        <taxon>Bacteria</taxon>
        <taxon>Candidatus Roizmaniibacteriota</taxon>
    </lineage>
</organism>
<evidence type="ECO:0000313" key="9">
    <source>
        <dbReference type="EMBL" id="PJE63782.1"/>
    </source>
</evidence>
<evidence type="ECO:0000313" key="10">
    <source>
        <dbReference type="Proteomes" id="UP000231569"/>
    </source>
</evidence>
<evidence type="ECO:0000256" key="1">
    <source>
        <dbReference type="ARBA" id="ARBA00022490"/>
    </source>
</evidence>
<evidence type="ECO:0000259" key="6">
    <source>
        <dbReference type="PROSITE" id="PS50151"/>
    </source>
</evidence>
<keyword evidence="4" id="KW-0267">Excision nuclease</keyword>
<accession>A0A2M8KV41</accession>
<name>A0A2M8KV41_9BACT</name>
<feature type="domain" description="GIY-YIG" evidence="7">
    <location>
        <begin position="11"/>
        <end position="88"/>
    </location>
</feature>
<dbReference type="InterPro" id="IPR036876">
    <property type="entry name" value="UVR_dom_sf"/>
</dbReference>
<feature type="domain" description="UVR" evidence="6">
    <location>
        <begin position="206"/>
        <end position="241"/>
    </location>
</feature>
<dbReference type="PANTHER" id="PTHR30562">
    <property type="entry name" value="UVRC/OXIDOREDUCTASE"/>
    <property type="match status" value="1"/>
</dbReference>
<dbReference type="InterPro" id="IPR035901">
    <property type="entry name" value="GIY-YIG_endonuc_sf"/>
</dbReference>
<proteinExistence type="predicted"/>
<dbReference type="PROSITE" id="PS50165">
    <property type="entry name" value="UVRC"/>
    <property type="match status" value="1"/>
</dbReference>
<dbReference type="Pfam" id="PF01541">
    <property type="entry name" value="GIY-YIG"/>
    <property type="match status" value="1"/>
</dbReference>
<dbReference type="FunFam" id="3.40.1440.10:FF:000001">
    <property type="entry name" value="UvrABC system protein C"/>
    <property type="match status" value="1"/>
</dbReference>
<dbReference type="AlphaFoldDB" id="A0A2M8KV41"/>
<dbReference type="Pfam" id="PF08459">
    <property type="entry name" value="UvrC_RNaseH_dom"/>
    <property type="match status" value="1"/>
</dbReference>
<evidence type="ECO:0000256" key="2">
    <source>
        <dbReference type="ARBA" id="ARBA00022763"/>
    </source>
</evidence>
<dbReference type="Gene3D" id="3.30.420.340">
    <property type="entry name" value="UvrC, RNAse H endonuclease domain"/>
    <property type="match status" value="1"/>
</dbReference>
<dbReference type="EMBL" id="PFEE01000030">
    <property type="protein sequence ID" value="PJE63782.1"/>
    <property type="molecule type" value="Genomic_DNA"/>
</dbReference>
<keyword evidence="3" id="KW-0228">DNA excision</keyword>
<dbReference type="CDD" id="cd10434">
    <property type="entry name" value="GIY-YIG_UvrC_Cho"/>
    <property type="match status" value="1"/>
</dbReference>
<keyword evidence="2" id="KW-0227">DNA damage</keyword>
<dbReference type="SUPFAM" id="SSF46600">
    <property type="entry name" value="C-terminal UvrC-binding domain of UvrB"/>
    <property type="match status" value="1"/>
</dbReference>
<dbReference type="GO" id="GO:0009380">
    <property type="term" value="C:excinuclease repair complex"/>
    <property type="evidence" value="ECO:0007669"/>
    <property type="project" value="TreeGrafter"/>
</dbReference>
<keyword evidence="1" id="KW-0963">Cytoplasm</keyword>
<feature type="domain" description="UvrC family homology region profile" evidence="8">
    <location>
        <begin position="262"/>
        <end position="358"/>
    </location>
</feature>
<dbReference type="PROSITE" id="PS50164">
    <property type="entry name" value="GIY_YIG"/>
    <property type="match status" value="1"/>
</dbReference>
<evidence type="ECO:0000256" key="3">
    <source>
        <dbReference type="ARBA" id="ARBA00022769"/>
    </source>
</evidence>
<dbReference type="GO" id="GO:0009381">
    <property type="term" value="F:excinuclease ABC activity"/>
    <property type="evidence" value="ECO:0007669"/>
    <property type="project" value="InterPro"/>
</dbReference>
<dbReference type="InterPro" id="IPR050066">
    <property type="entry name" value="UvrABC_protein_C"/>
</dbReference>
<dbReference type="GO" id="GO:0006289">
    <property type="term" value="P:nucleotide-excision repair"/>
    <property type="evidence" value="ECO:0007669"/>
    <property type="project" value="InterPro"/>
</dbReference>
<reference evidence="10" key="1">
    <citation type="submission" date="2017-09" db="EMBL/GenBank/DDBJ databases">
        <title>Depth-based differentiation of microbial function through sediment-hosted aquifers and enrichment of novel symbionts in the deep terrestrial subsurface.</title>
        <authorList>
            <person name="Probst A.J."/>
            <person name="Ladd B."/>
            <person name="Jarett J.K."/>
            <person name="Geller-Mcgrath D.E."/>
            <person name="Sieber C.M.K."/>
            <person name="Emerson J.B."/>
            <person name="Anantharaman K."/>
            <person name="Thomas B.C."/>
            <person name="Malmstrom R."/>
            <person name="Stieglmeier M."/>
            <person name="Klingl A."/>
            <person name="Woyke T."/>
            <person name="Ryan C.M."/>
            <person name="Banfield J.F."/>
        </authorList>
    </citation>
    <scope>NUCLEOTIDE SEQUENCE [LARGE SCALE GENOMIC DNA]</scope>
</reference>
<gene>
    <name evidence="9" type="ORF">COU89_01370</name>
</gene>
<evidence type="ECO:0008006" key="11">
    <source>
        <dbReference type="Google" id="ProtNLM"/>
    </source>
</evidence>